<evidence type="ECO:0000313" key="9">
    <source>
        <dbReference type="RefSeq" id="XP_040601126.1"/>
    </source>
</evidence>
<dbReference type="SUPFAM" id="SSF50814">
    <property type="entry name" value="Lipocalins"/>
    <property type="match status" value="1"/>
</dbReference>
<dbReference type="GeneID" id="121140323"/>
<dbReference type="InterPro" id="IPR012674">
    <property type="entry name" value="Calycin"/>
</dbReference>
<gene>
    <name evidence="8 9" type="primary">LOC121140323</name>
</gene>
<comment type="subcellular location">
    <subcellularLocation>
        <location evidence="1">Secreted</location>
    </subcellularLocation>
</comment>
<organism evidence="7 8">
    <name type="scientific">Mesocricetus auratus</name>
    <name type="common">Golden hamster</name>
    <dbReference type="NCBI Taxonomy" id="10036"/>
    <lineage>
        <taxon>Eukaryota</taxon>
        <taxon>Metazoa</taxon>
        <taxon>Chordata</taxon>
        <taxon>Craniata</taxon>
        <taxon>Vertebrata</taxon>
        <taxon>Euteleostomi</taxon>
        <taxon>Mammalia</taxon>
        <taxon>Eutheria</taxon>
        <taxon>Euarchontoglires</taxon>
        <taxon>Glires</taxon>
        <taxon>Rodentia</taxon>
        <taxon>Myomorpha</taxon>
        <taxon>Muroidea</taxon>
        <taxon>Cricetidae</taxon>
        <taxon>Cricetinae</taxon>
        <taxon>Mesocricetus</taxon>
    </lineage>
</organism>
<dbReference type="PANTHER" id="PTHR11430:SF124">
    <property type="entry name" value="LIPOCALIN 1-LIKE PROTEIN 1-RELATED"/>
    <property type="match status" value="1"/>
</dbReference>
<dbReference type="Gene3D" id="2.40.128.20">
    <property type="match status" value="1"/>
</dbReference>
<dbReference type="RefSeq" id="XP_040601125.1">
    <property type="nucleotide sequence ID" value="XM_040745191.1"/>
</dbReference>
<name>A0ABM2XJK5_MESAU</name>
<evidence type="ECO:0000259" key="6">
    <source>
        <dbReference type="Pfam" id="PF00061"/>
    </source>
</evidence>
<evidence type="ECO:0000313" key="8">
    <source>
        <dbReference type="RefSeq" id="XP_040601125.1"/>
    </source>
</evidence>
<accession>A0ABM2XJK5</accession>
<dbReference type="RefSeq" id="XP_040601126.1">
    <property type="nucleotide sequence ID" value="XM_040745192.1"/>
</dbReference>
<comment type="similarity">
    <text evidence="2">Belongs to the calycin superfamily. Lipocalin family.</text>
</comment>
<dbReference type="Proteomes" id="UP000886700">
    <property type="component" value="Unplaced"/>
</dbReference>
<protein>
    <submittedName>
        <fullName evidence="8 9">von Ebner gland protein 1-like</fullName>
    </submittedName>
</protein>
<proteinExistence type="inferred from homology"/>
<dbReference type="InterPro" id="IPR002450">
    <property type="entry name" value="von_Ebner_gland"/>
</dbReference>
<dbReference type="InterPro" id="IPR002345">
    <property type="entry name" value="Lipocalin"/>
</dbReference>
<keyword evidence="3" id="KW-0964">Secreted</keyword>
<keyword evidence="4 5" id="KW-0732">Signal</keyword>
<evidence type="ECO:0000256" key="2">
    <source>
        <dbReference type="ARBA" id="ARBA00006889"/>
    </source>
</evidence>
<dbReference type="PRINTS" id="PR01175">
    <property type="entry name" value="VNEBNERGLAND"/>
</dbReference>
<evidence type="ECO:0000256" key="4">
    <source>
        <dbReference type="ARBA" id="ARBA00022729"/>
    </source>
</evidence>
<dbReference type="InterPro" id="IPR000566">
    <property type="entry name" value="Lipocln_cytosolic_FA-bd_dom"/>
</dbReference>
<evidence type="ECO:0000313" key="7">
    <source>
        <dbReference type="Proteomes" id="UP000886700"/>
    </source>
</evidence>
<evidence type="ECO:0000256" key="5">
    <source>
        <dbReference type="SAM" id="SignalP"/>
    </source>
</evidence>
<sequence>MKALLLSFGFGLVAVLQAQEFPDTEEIQDVTGTWYIKATASDKEIPEELESVSVTPMTITALEGGNLQVNFTALIVDRCREVSFVLEKTDKPDKYTVDGGTHVLYVMPSAVKDHYIFNWESKNHAFQFRLAKLLGRDPDINQEALEDFRNAARVAGLNAEKIFIPKQSETCSLRGN</sequence>
<reference evidence="8 9" key="1">
    <citation type="submission" date="2025-05" db="UniProtKB">
        <authorList>
            <consortium name="RefSeq"/>
        </authorList>
    </citation>
    <scope>IDENTIFICATION</scope>
    <source>
        <tissue evidence="8 9">Liver</tissue>
    </source>
</reference>
<evidence type="ECO:0000256" key="1">
    <source>
        <dbReference type="ARBA" id="ARBA00004613"/>
    </source>
</evidence>
<feature type="signal peptide" evidence="5">
    <location>
        <begin position="1"/>
        <end position="18"/>
    </location>
</feature>
<keyword evidence="7" id="KW-1185">Reference proteome</keyword>
<feature type="domain" description="Lipocalin/cytosolic fatty-acid binding" evidence="6">
    <location>
        <begin position="31"/>
        <end position="169"/>
    </location>
</feature>
<dbReference type="Pfam" id="PF00061">
    <property type="entry name" value="Lipocalin"/>
    <property type="match status" value="1"/>
</dbReference>
<dbReference type="PANTHER" id="PTHR11430">
    <property type="entry name" value="LIPOCALIN"/>
    <property type="match status" value="1"/>
</dbReference>
<evidence type="ECO:0000256" key="3">
    <source>
        <dbReference type="ARBA" id="ARBA00022525"/>
    </source>
</evidence>
<dbReference type="CDD" id="cd19414">
    <property type="entry name" value="lipocalin_1_3_4_13-like"/>
    <property type="match status" value="1"/>
</dbReference>
<feature type="chain" id="PRO_5045024009" evidence="5">
    <location>
        <begin position="19"/>
        <end position="176"/>
    </location>
</feature>